<comment type="caution">
    <text evidence="1">The sequence shown here is derived from an EMBL/GenBank/DDBJ whole genome shotgun (WGS) entry which is preliminary data.</text>
</comment>
<reference evidence="1 2" key="2">
    <citation type="submission" date="2015-01" db="EMBL/GenBank/DDBJ databases">
        <authorList>
            <consortium name="NBRP consortium"/>
            <person name="Sawabe T."/>
            <person name="Meirelles P."/>
            <person name="Feng G."/>
            <person name="Sayaka M."/>
            <person name="Hattori M."/>
            <person name="Ohkuma M."/>
        </authorList>
    </citation>
    <scope>NUCLEOTIDE SEQUENCE [LARGE SCALE GENOMIC DNA]</scope>
    <source>
        <strain evidence="2">JCM 19241</strain>
    </source>
</reference>
<evidence type="ECO:0000313" key="1">
    <source>
        <dbReference type="EMBL" id="GAM77619.1"/>
    </source>
</evidence>
<dbReference type="EMBL" id="BBSC01000009">
    <property type="protein sequence ID" value="GAM77619.1"/>
    <property type="molecule type" value="Genomic_DNA"/>
</dbReference>
<proteinExistence type="predicted"/>
<name>A0A0B8QTV8_9VIBR</name>
<reference evidence="1 2" key="1">
    <citation type="submission" date="2015-01" db="EMBL/GenBank/DDBJ databases">
        <title>Vibrio sp. C94 JCM 19241 whole genome shotgun sequence.</title>
        <authorList>
            <person name="Sawabe T."/>
            <person name="Meirelles P."/>
            <person name="Feng G."/>
            <person name="Sayaka M."/>
            <person name="Hattori M."/>
            <person name="Ohkuma M."/>
        </authorList>
    </citation>
    <scope>NUCLEOTIDE SEQUENCE [LARGE SCALE GENOMIC DNA]</scope>
    <source>
        <strain evidence="2">JCM 19241</strain>
    </source>
</reference>
<dbReference type="Proteomes" id="UP000031666">
    <property type="component" value="Unassembled WGS sequence"/>
</dbReference>
<sequence length="51" mass="5700">MKTLRQAEPISLGLPLSGVNLYSAMYVNEILARVTAMRCHIQSYSSTICMH</sequence>
<accession>A0A0B8QTV8</accession>
<gene>
    <name evidence="1" type="ORF">JCM19241_4742</name>
</gene>
<organism evidence="1 2">
    <name type="scientific">Vibrio ishigakensis</name>
    <dbReference type="NCBI Taxonomy" id="1481914"/>
    <lineage>
        <taxon>Bacteria</taxon>
        <taxon>Pseudomonadati</taxon>
        <taxon>Pseudomonadota</taxon>
        <taxon>Gammaproteobacteria</taxon>
        <taxon>Vibrionales</taxon>
        <taxon>Vibrionaceae</taxon>
        <taxon>Vibrio</taxon>
    </lineage>
</organism>
<evidence type="ECO:0000313" key="2">
    <source>
        <dbReference type="Proteomes" id="UP000031666"/>
    </source>
</evidence>
<dbReference type="STRING" id="1481914.JCM19241_4742"/>
<dbReference type="AlphaFoldDB" id="A0A0B8QTV8"/>
<protein>
    <submittedName>
        <fullName evidence="1">DNA recombination and repair protein recO</fullName>
    </submittedName>
</protein>